<dbReference type="PANTHER" id="PTHR11061:SF30">
    <property type="entry name" value="TRNA (URACIL(54)-C(5))-METHYLTRANSFERASE"/>
    <property type="match status" value="1"/>
</dbReference>
<dbReference type="InterPro" id="IPR029063">
    <property type="entry name" value="SAM-dependent_MTases_sf"/>
</dbReference>
<dbReference type="SUPFAM" id="SSF53335">
    <property type="entry name" value="S-adenosyl-L-methionine-dependent methyltransferases"/>
    <property type="match status" value="1"/>
</dbReference>
<dbReference type="GO" id="GO:0070475">
    <property type="term" value="P:rRNA base methylation"/>
    <property type="evidence" value="ECO:0007669"/>
    <property type="project" value="TreeGrafter"/>
</dbReference>
<sequence length="452" mass="51657">MALVKAKITKMVYPNYSIAYGENGKQYRFKGGILGQTVMLKGGKLKAGFNKAKLIEIVEKSPLEINNICENPNNCSGCKFQNVDYQKELEIKEEMINELYSEIHWNENIKINPSPIISSYRNKMEYTFGDEVKHGPLTLGMHKVGCFYEIVEDGGCQISHTDFEVIREYTQNFFRKYEFDFYHKVSHHGFLKFFVIRYSFYQKAFMLNLVTATTDKLTQEIFDDFISGFQSMNIEGKITSFYHTISDSISDAIKPDTITKIWGEEHLTEKINGLIFNISPFSFFQPNPKGAENLYNRAVEFAGEIDNKTVYDLYCGTGTISQIFAKKARKVIGVEIVEEAVIKAKENAEINNLSNLDFRVNDVLAEIDNLTDNPDIVVLDPPRSGIHADAISKICQMNAPTIVYISCNPQTQVEDLKLFMDGGYKIEKIECFDQFPRTMHVECIALIQRVKS</sequence>
<evidence type="ECO:0000256" key="2">
    <source>
        <dbReference type="ARBA" id="ARBA00022679"/>
    </source>
</evidence>
<dbReference type="RefSeq" id="WP_134744030.1">
    <property type="nucleotide sequence ID" value="NZ_CP119762.1"/>
</dbReference>
<comment type="caution">
    <text evidence="6">The sequence shown here is derived from an EMBL/GenBank/DDBJ whole genome shotgun (WGS) entry which is preliminary data.</text>
</comment>
<dbReference type="GO" id="GO:0070041">
    <property type="term" value="F:rRNA (uridine-C5-)-methyltransferase activity"/>
    <property type="evidence" value="ECO:0007669"/>
    <property type="project" value="TreeGrafter"/>
</dbReference>
<dbReference type="EMBL" id="SCFR01000001">
    <property type="protein sequence ID" value="TFF67660.1"/>
    <property type="molecule type" value="Genomic_DNA"/>
</dbReference>
<dbReference type="EC" id="2.1.1.190" evidence="6"/>
<evidence type="ECO:0000256" key="3">
    <source>
        <dbReference type="ARBA" id="ARBA00022691"/>
    </source>
</evidence>
<evidence type="ECO:0000256" key="5">
    <source>
        <dbReference type="PROSITE-ProRule" id="PRU10015"/>
    </source>
</evidence>
<dbReference type="PANTHER" id="PTHR11061">
    <property type="entry name" value="RNA M5U METHYLTRANSFERASE"/>
    <property type="match status" value="1"/>
</dbReference>
<dbReference type="AlphaFoldDB" id="A0A4R9C350"/>
<evidence type="ECO:0000256" key="4">
    <source>
        <dbReference type="PROSITE-ProRule" id="PRU01024"/>
    </source>
</evidence>
<dbReference type="NCBIfam" id="TIGR00479">
    <property type="entry name" value="rumA"/>
    <property type="match status" value="1"/>
</dbReference>
<gene>
    <name evidence="6" type="primary">rlmD</name>
    <name evidence="6" type="ORF">EQF91_00245</name>
</gene>
<evidence type="ECO:0000313" key="7">
    <source>
        <dbReference type="Proteomes" id="UP000297454"/>
    </source>
</evidence>
<dbReference type="Proteomes" id="UP000297454">
    <property type="component" value="Unassembled WGS sequence"/>
</dbReference>
<dbReference type="InterPro" id="IPR030390">
    <property type="entry name" value="MeTrfase_TrmA_AS"/>
</dbReference>
<dbReference type="FunFam" id="3.40.50.150:FF:000009">
    <property type="entry name" value="23S rRNA (Uracil(1939)-C(5))-methyltransferase RlmD"/>
    <property type="match status" value="1"/>
</dbReference>
<proteinExistence type="inferred from homology"/>
<dbReference type="Pfam" id="PF05958">
    <property type="entry name" value="tRNA_U5-meth_tr"/>
    <property type="match status" value="1"/>
</dbReference>
<evidence type="ECO:0000256" key="1">
    <source>
        <dbReference type="ARBA" id="ARBA00022603"/>
    </source>
</evidence>
<feature type="binding site" evidence="4">
    <location>
        <position position="314"/>
    </location>
    <ligand>
        <name>S-adenosyl-L-methionine</name>
        <dbReference type="ChEBI" id="CHEBI:59789"/>
    </ligand>
</feature>
<evidence type="ECO:0000313" key="6">
    <source>
        <dbReference type="EMBL" id="TFF67660.1"/>
    </source>
</evidence>
<keyword evidence="2 4" id="KW-0808">Transferase</keyword>
<keyword evidence="1 4" id="KW-0489">Methyltransferase</keyword>
<feature type="active site" evidence="5">
    <location>
        <position position="407"/>
    </location>
</feature>
<dbReference type="Gene3D" id="2.40.50.1070">
    <property type="match status" value="1"/>
</dbReference>
<comment type="similarity">
    <text evidence="4">Belongs to the class I-like SAM-binding methyltransferase superfamily. RNA M5U methyltransferase family.</text>
</comment>
<reference evidence="6 7" key="1">
    <citation type="submission" date="2019-01" db="EMBL/GenBank/DDBJ databases">
        <title>Draft Genome Sequences of Helcococcus ovis Strains Isolated from the Uterus and Vagina of Dairy Cows with Metritis.</title>
        <authorList>
            <person name="Cunha F."/>
            <person name="Jeon S.J."/>
            <person name="Kutzer P."/>
            <person name="Galvao K.N."/>
        </authorList>
    </citation>
    <scope>NUCLEOTIDE SEQUENCE [LARGE SCALE GENOMIC DNA]</scope>
    <source>
        <strain evidence="6 7">KG-37</strain>
    </source>
</reference>
<accession>A0A4R9C350</accession>
<organism evidence="6 7">
    <name type="scientific">Helcococcus ovis</name>
    <dbReference type="NCBI Taxonomy" id="72026"/>
    <lineage>
        <taxon>Bacteria</taxon>
        <taxon>Bacillati</taxon>
        <taxon>Bacillota</taxon>
        <taxon>Tissierellia</taxon>
        <taxon>Tissierellales</taxon>
        <taxon>Peptoniphilaceae</taxon>
        <taxon>Helcococcus</taxon>
    </lineage>
</organism>
<dbReference type="Gene3D" id="3.40.50.150">
    <property type="entry name" value="Vaccinia Virus protein VP39"/>
    <property type="match status" value="1"/>
</dbReference>
<feature type="binding site" evidence="4">
    <location>
        <position position="335"/>
    </location>
    <ligand>
        <name>S-adenosyl-L-methionine</name>
        <dbReference type="ChEBI" id="CHEBI:59789"/>
    </ligand>
</feature>
<feature type="binding site" evidence="4">
    <location>
        <position position="380"/>
    </location>
    <ligand>
        <name>S-adenosyl-L-methionine</name>
        <dbReference type="ChEBI" id="CHEBI:59789"/>
    </ligand>
</feature>
<name>A0A4R9C350_9FIRM</name>
<dbReference type="InterPro" id="IPR010280">
    <property type="entry name" value="U5_MeTrfase_fam"/>
</dbReference>
<keyword evidence="3 4" id="KW-0949">S-adenosyl-L-methionine</keyword>
<dbReference type="PROSITE" id="PS51687">
    <property type="entry name" value="SAM_MT_RNA_M5U"/>
    <property type="match status" value="1"/>
</dbReference>
<protein>
    <submittedName>
        <fullName evidence="6">23S rRNA (Uracil(1939)-C(5))-methyltransferase RlmD</fullName>
        <ecNumber evidence="6">2.1.1.190</ecNumber>
    </submittedName>
</protein>
<keyword evidence="7" id="KW-1185">Reference proteome</keyword>
<dbReference type="PROSITE" id="PS01230">
    <property type="entry name" value="TRMA_1"/>
    <property type="match status" value="1"/>
</dbReference>
<feature type="binding site" evidence="4">
    <location>
        <position position="285"/>
    </location>
    <ligand>
        <name>S-adenosyl-L-methionine</name>
        <dbReference type="ChEBI" id="CHEBI:59789"/>
    </ligand>
</feature>
<dbReference type="CDD" id="cd02440">
    <property type="entry name" value="AdoMet_MTases"/>
    <property type="match status" value="1"/>
</dbReference>
<feature type="active site" description="Nucleophile" evidence="4">
    <location>
        <position position="407"/>
    </location>
</feature>